<evidence type="ECO:0000313" key="17">
    <source>
        <dbReference type="Proteomes" id="UP000182692"/>
    </source>
</evidence>
<keyword evidence="3 11" id="KW-0813">Transport</keyword>
<dbReference type="CDD" id="cd01347">
    <property type="entry name" value="ligand_gated_channel"/>
    <property type="match status" value="1"/>
</dbReference>
<evidence type="ECO:0000256" key="5">
    <source>
        <dbReference type="ARBA" id="ARBA00022692"/>
    </source>
</evidence>
<dbReference type="STRING" id="1121869.SAMN03084138_02146"/>
<evidence type="ECO:0000256" key="1">
    <source>
        <dbReference type="ARBA" id="ARBA00004571"/>
    </source>
</evidence>
<dbReference type="RefSeq" id="WP_074926918.1">
    <property type="nucleotide sequence ID" value="NZ_FOWR01000014.1"/>
</dbReference>
<sequence>MTIKKNKLALLVSLFCAGSAAAQEVYTFDEVVVSATRSEQNISDVAASVDVVDSKNIEEDLAQDLEQAIANEPGVSMPGTGRFGNSGFNIRGLSENYVKTMVDGVEQPTSFDPGADVMRKYNNNVETDTLQRIEINKGPSSSLYGSDALAGAVIIRTKNPEDLLTDAGDDTYVAVKTGYYSVDESYKATATIANRTGDLETLLIFTHRDGHETATHGSGADIENRDRGQADPFDINSDNLLAKAFYQLNEDHRIGITGEIFNREADGLILSNEGYEIMPGFVYTRNSASDEDRRKRLTFEHDWQANLIAFDRLKWHLTGLESESLHNTYDETPAHGYRNRMRKGEDKSVQLDAQFDKAFELDTSYHEISYGFNYITNEFNLDYRDMYLEGHKAGTFQNKDGDVPNAESVKWGIFIQDQAFFLEERLVLNAGLRYDNFSAEPKGTSDYAKSDSDAVTAKLGAVYHWNQSLSSYANVSQGFKAPTLQDLYYFYETDAAYGAVYEANPDLKPEESVGYETGLRITQDYGRFDFAVYYNDYKNFIEGTKLADDNGEGKELWSKQNISKAEIYGAEFKAQLALDVLMDAPTGLYSDFSVAYTQGKDKENGEALDTVSPLSAYFALGYADVEGTYGGKVAVKAVAGKSDADWSNANGNDNVTAPGYAVTDVTAFYRPMTNLTLRAGLFNAFDKKYWEYTNLIGSEAIDQGLDRRTQPGRNWGIEAEYVF</sequence>
<dbReference type="NCBIfam" id="TIGR01785">
    <property type="entry name" value="TonB-hemin"/>
    <property type="match status" value="1"/>
</dbReference>
<proteinExistence type="inferred from homology"/>
<dbReference type="GO" id="GO:0015344">
    <property type="term" value="F:siderophore uptake transmembrane transporter activity"/>
    <property type="evidence" value="ECO:0007669"/>
    <property type="project" value="TreeGrafter"/>
</dbReference>
<dbReference type="NCBIfam" id="TIGR01786">
    <property type="entry name" value="TonB-hemlactrns"/>
    <property type="match status" value="1"/>
</dbReference>
<feature type="domain" description="TonB-dependent receptor plug" evidence="15">
    <location>
        <begin position="42"/>
        <end position="152"/>
    </location>
</feature>
<evidence type="ECO:0000256" key="9">
    <source>
        <dbReference type="ARBA" id="ARBA00023170"/>
    </source>
</evidence>
<keyword evidence="4 11" id="KW-1134">Transmembrane beta strand</keyword>
<dbReference type="PANTHER" id="PTHR30069">
    <property type="entry name" value="TONB-DEPENDENT OUTER MEMBRANE RECEPTOR"/>
    <property type="match status" value="1"/>
</dbReference>
<organism evidence="16 17">
    <name type="scientific">Enterovibrio norvegicus DSM 15893</name>
    <dbReference type="NCBI Taxonomy" id="1121869"/>
    <lineage>
        <taxon>Bacteria</taxon>
        <taxon>Pseudomonadati</taxon>
        <taxon>Pseudomonadota</taxon>
        <taxon>Gammaproteobacteria</taxon>
        <taxon>Vibrionales</taxon>
        <taxon>Vibrionaceae</taxon>
        <taxon>Enterovibrio</taxon>
    </lineage>
</organism>
<dbReference type="GO" id="GO:0044718">
    <property type="term" value="P:siderophore transmembrane transport"/>
    <property type="evidence" value="ECO:0007669"/>
    <property type="project" value="TreeGrafter"/>
</dbReference>
<dbReference type="InterPro" id="IPR011276">
    <property type="entry name" value="TonB_haem/Hb_rcpt"/>
</dbReference>
<evidence type="ECO:0000256" key="11">
    <source>
        <dbReference type="PROSITE-ProRule" id="PRU01360"/>
    </source>
</evidence>
<feature type="domain" description="TonB-dependent receptor-like beta-barrel" evidence="14">
    <location>
        <begin position="245"/>
        <end position="683"/>
    </location>
</feature>
<comment type="subcellular location">
    <subcellularLocation>
        <location evidence="1 11">Cell outer membrane</location>
        <topology evidence="1 11">Multi-pass membrane protein</topology>
    </subcellularLocation>
</comment>
<keyword evidence="6 13" id="KW-0732">Signal</keyword>
<dbReference type="GO" id="GO:0015232">
    <property type="term" value="F:heme transmembrane transporter activity"/>
    <property type="evidence" value="ECO:0007669"/>
    <property type="project" value="InterPro"/>
</dbReference>
<dbReference type="PANTHER" id="PTHR30069:SF29">
    <property type="entry name" value="HEMOGLOBIN AND HEMOGLOBIN-HAPTOGLOBIN-BINDING PROTEIN 1-RELATED"/>
    <property type="match status" value="1"/>
</dbReference>
<feature type="chain" id="PRO_5010198673" evidence="13">
    <location>
        <begin position="23"/>
        <end position="723"/>
    </location>
</feature>
<reference evidence="16 17" key="1">
    <citation type="submission" date="2016-10" db="EMBL/GenBank/DDBJ databases">
        <authorList>
            <person name="de Groot N.N."/>
        </authorList>
    </citation>
    <scope>NUCLEOTIDE SEQUENCE [LARGE SCALE GENOMIC DNA]</scope>
    <source>
        <strain evidence="16 17">DSM 15893</strain>
    </source>
</reference>
<dbReference type="PROSITE" id="PS52016">
    <property type="entry name" value="TONB_DEPENDENT_REC_3"/>
    <property type="match status" value="1"/>
</dbReference>
<evidence type="ECO:0000259" key="14">
    <source>
        <dbReference type="Pfam" id="PF00593"/>
    </source>
</evidence>
<dbReference type="InterPro" id="IPR039426">
    <property type="entry name" value="TonB-dep_rcpt-like"/>
</dbReference>
<evidence type="ECO:0000256" key="3">
    <source>
        <dbReference type="ARBA" id="ARBA00022448"/>
    </source>
</evidence>
<dbReference type="AlphaFoldDB" id="A0A1I5Q799"/>
<dbReference type="InterPro" id="IPR037066">
    <property type="entry name" value="Plug_dom_sf"/>
</dbReference>
<dbReference type="InterPro" id="IPR010949">
    <property type="entry name" value="TonB_Hb/transfer/lactofer_rcpt"/>
</dbReference>
<evidence type="ECO:0000256" key="12">
    <source>
        <dbReference type="RuleBase" id="RU003357"/>
    </source>
</evidence>
<protein>
    <submittedName>
        <fullName evidence="16">Hemoglobin/transferrin/lactoferrin receptor protein</fullName>
    </submittedName>
</protein>
<dbReference type="Proteomes" id="UP000182692">
    <property type="component" value="Unassembled WGS sequence"/>
</dbReference>
<evidence type="ECO:0000313" key="16">
    <source>
        <dbReference type="EMBL" id="SFP42017.1"/>
    </source>
</evidence>
<evidence type="ECO:0000256" key="7">
    <source>
        <dbReference type="ARBA" id="ARBA00023077"/>
    </source>
</evidence>
<evidence type="ECO:0000256" key="13">
    <source>
        <dbReference type="SAM" id="SignalP"/>
    </source>
</evidence>
<comment type="similarity">
    <text evidence="2">Belongs to the TonB-dependent receptor family. Hemoglobin/haptoglobin binding protein subfamily.</text>
</comment>
<gene>
    <name evidence="16" type="ORF">SAMN03084138_02146</name>
</gene>
<dbReference type="OrthoDB" id="9764669at2"/>
<feature type="signal peptide" evidence="13">
    <location>
        <begin position="1"/>
        <end position="22"/>
    </location>
</feature>
<keyword evidence="5 11" id="KW-0812">Transmembrane</keyword>
<accession>A0A1I5Q799</accession>
<keyword evidence="7 12" id="KW-0798">TonB box</keyword>
<dbReference type="Gene3D" id="2.170.130.10">
    <property type="entry name" value="TonB-dependent receptor, plug domain"/>
    <property type="match status" value="1"/>
</dbReference>
<dbReference type="Pfam" id="PF07715">
    <property type="entry name" value="Plug"/>
    <property type="match status" value="1"/>
</dbReference>
<dbReference type="SUPFAM" id="SSF56935">
    <property type="entry name" value="Porins"/>
    <property type="match status" value="1"/>
</dbReference>
<dbReference type="GO" id="GO:0009279">
    <property type="term" value="C:cell outer membrane"/>
    <property type="evidence" value="ECO:0007669"/>
    <property type="project" value="UniProtKB-SubCell"/>
</dbReference>
<evidence type="ECO:0000256" key="8">
    <source>
        <dbReference type="ARBA" id="ARBA00023136"/>
    </source>
</evidence>
<name>A0A1I5Q799_9GAMM</name>
<dbReference type="Pfam" id="PF00593">
    <property type="entry name" value="TonB_dep_Rec_b-barrel"/>
    <property type="match status" value="1"/>
</dbReference>
<dbReference type="InterPro" id="IPR012910">
    <property type="entry name" value="Plug_dom"/>
</dbReference>
<dbReference type="InterPro" id="IPR036942">
    <property type="entry name" value="Beta-barrel_TonB_sf"/>
</dbReference>
<keyword evidence="9 16" id="KW-0675">Receptor</keyword>
<evidence type="ECO:0000259" key="15">
    <source>
        <dbReference type="Pfam" id="PF07715"/>
    </source>
</evidence>
<evidence type="ECO:0000256" key="6">
    <source>
        <dbReference type="ARBA" id="ARBA00022729"/>
    </source>
</evidence>
<keyword evidence="10 11" id="KW-0998">Cell outer membrane</keyword>
<dbReference type="Gene3D" id="2.40.170.20">
    <property type="entry name" value="TonB-dependent receptor, beta-barrel domain"/>
    <property type="match status" value="1"/>
</dbReference>
<evidence type="ECO:0000256" key="2">
    <source>
        <dbReference type="ARBA" id="ARBA00008143"/>
    </source>
</evidence>
<evidence type="ECO:0000256" key="10">
    <source>
        <dbReference type="ARBA" id="ARBA00023237"/>
    </source>
</evidence>
<evidence type="ECO:0000256" key="4">
    <source>
        <dbReference type="ARBA" id="ARBA00022452"/>
    </source>
</evidence>
<dbReference type="GeneID" id="35871307"/>
<dbReference type="EMBL" id="FOWR01000014">
    <property type="protein sequence ID" value="SFP42017.1"/>
    <property type="molecule type" value="Genomic_DNA"/>
</dbReference>
<dbReference type="InterPro" id="IPR000531">
    <property type="entry name" value="Beta-barrel_TonB"/>
</dbReference>
<keyword evidence="8 11" id="KW-0472">Membrane</keyword>